<protein>
    <submittedName>
        <fullName evidence="1">Uncharacterized protein</fullName>
    </submittedName>
</protein>
<dbReference type="EMBL" id="CACRXK020019035">
    <property type="protein sequence ID" value="CAB4033195.1"/>
    <property type="molecule type" value="Genomic_DNA"/>
</dbReference>
<dbReference type="OrthoDB" id="10011386at2759"/>
<feature type="non-terminal residue" evidence="1">
    <location>
        <position position="1"/>
    </location>
</feature>
<dbReference type="Proteomes" id="UP001152795">
    <property type="component" value="Unassembled WGS sequence"/>
</dbReference>
<proteinExistence type="predicted"/>
<dbReference type="AlphaFoldDB" id="A0A7D9JP86"/>
<reference evidence="1" key="1">
    <citation type="submission" date="2020-04" db="EMBL/GenBank/DDBJ databases">
        <authorList>
            <person name="Alioto T."/>
            <person name="Alioto T."/>
            <person name="Gomez Garrido J."/>
        </authorList>
    </citation>
    <scope>NUCLEOTIDE SEQUENCE</scope>
    <source>
        <strain evidence="1">A484AB</strain>
    </source>
</reference>
<evidence type="ECO:0000313" key="1">
    <source>
        <dbReference type="EMBL" id="CAB4033195.1"/>
    </source>
</evidence>
<name>A0A7D9JP86_PARCT</name>
<keyword evidence="2" id="KW-1185">Reference proteome</keyword>
<comment type="caution">
    <text evidence="1">The sequence shown here is derived from an EMBL/GenBank/DDBJ whole genome shotgun (WGS) entry which is preliminary data.</text>
</comment>
<gene>
    <name evidence="1" type="ORF">PACLA_8A024672</name>
</gene>
<accession>A0A7D9JP86</accession>
<evidence type="ECO:0000313" key="2">
    <source>
        <dbReference type="Proteomes" id="UP001152795"/>
    </source>
</evidence>
<sequence>MSAKVVAKCFWHHEVEEELRERGLREEWVFTSNQNGENTGTHDDVMEFVDRKRCEELYHHVCSPNCKEKGCGKLYVADGNWKLRYAHCMWKVPVSVPDFGNVNYPNICPLSPKRGHAFCDVHCDKAKSMGYGTELKKLYDSCGVAGVDIGEALDEMSKQPLPLLSDSSLEVMEELDLSTHSRNMPNASTYQGTTNFLQKNPTFMEDSVVEMDLKCNKDT</sequence>
<organism evidence="1 2">
    <name type="scientific">Paramuricea clavata</name>
    <name type="common">Red gorgonian</name>
    <name type="synonym">Violescent sea-whip</name>
    <dbReference type="NCBI Taxonomy" id="317549"/>
    <lineage>
        <taxon>Eukaryota</taxon>
        <taxon>Metazoa</taxon>
        <taxon>Cnidaria</taxon>
        <taxon>Anthozoa</taxon>
        <taxon>Octocorallia</taxon>
        <taxon>Malacalcyonacea</taxon>
        <taxon>Plexauridae</taxon>
        <taxon>Paramuricea</taxon>
    </lineage>
</organism>